<reference evidence="1 2" key="1">
    <citation type="submission" date="2020-03" db="EMBL/GenBank/DDBJ databases">
        <title>Genomic Encyclopedia of Type Strains, Phase IV (KMG-IV): sequencing the most valuable type-strain genomes for metagenomic binning, comparative biology and taxonomic classification.</title>
        <authorList>
            <person name="Goeker M."/>
        </authorList>
    </citation>
    <scope>NUCLEOTIDE SEQUENCE [LARGE SCALE GENOMIC DNA]</scope>
    <source>
        <strain evidence="1 2">DSM 4733</strain>
    </source>
</reference>
<organism evidence="1 2">
    <name type="scientific">Sphingomonas leidyi</name>
    <dbReference type="NCBI Taxonomy" id="68569"/>
    <lineage>
        <taxon>Bacteria</taxon>
        <taxon>Pseudomonadati</taxon>
        <taxon>Pseudomonadota</taxon>
        <taxon>Alphaproteobacteria</taxon>
        <taxon>Sphingomonadales</taxon>
        <taxon>Sphingomonadaceae</taxon>
        <taxon>Sphingomonas</taxon>
    </lineage>
</organism>
<dbReference type="EMBL" id="JAASQV010000002">
    <property type="protein sequence ID" value="NIJ65067.1"/>
    <property type="molecule type" value="Genomic_DNA"/>
</dbReference>
<dbReference type="AlphaFoldDB" id="A0A7X5ZVE9"/>
<dbReference type="RefSeq" id="WP_167299514.1">
    <property type="nucleotide sequence ID" value="NZ_CP170557.1"/>
</dbReference>
<protein>
    <recommendedName>
        <fullName evidence="3">Fucose-binding lectin protein</fullName>
    </recommendedName>
</protein>
<dbReference type="InterPro" id="IPR012475">
    <property type="entry name" value="Fungal_lectin"/>
</dbReference>
<dbReference type="Gene3D" id="2.40.128.190">
    <property type="match status" value="1"/>
</dbReference>
<sequence>MSGDNPSYPIGTCSTSWFDGAHALHIRVYSSDGYTITERCADGNGWTTGATFPGSQASVITWADSAGQHLRLYVTNANVTTEYCSDPGTPGWTKGQYVQP</sequence>
<proteinExistence type="predicted"/>
<keyword evidence="2" id="KW-1185">Reference proteome</keyword>
<accession>A0A7X5ZVE9</accession>
<gene>
    <name evidence="1" type="ORF">FHR20_002029</name>
</gene>
<dbReference type="Pfam" id="PF07938">
    <property type="entry name" value="Fungal_lectin"/>
    <property type="match status" value="1"/>
</dbReference>
<dbReference type="Proteomes" id="UP000564677">
    <property type="component" value="Unassembled WGS sequence"/>
</dbReference>
<comment type="caution">
    <text evidence="1">The sequence shown here is derived from an EMBL/GenBank/DDBJ whole genome shotgun (WGS) entry which is preliminary data.</text>
</comment>
<evidence type="ECO:0000313" key="2">
    <source>
        <dbReference type="Proteomes" id="UP000564677"/>
    </source>
</evidence>
<evidence type="ECO:0000313" key="1">
    <source>
        <dbReference type="EMBL" id="NIJ65067.1"/>
    </source>
</evidence>
<name>A0A7X5ZVE9_9SPHN</name>
<evidence type="ECO:0008006" key="3">
    <source>
        <dbReference type="Google" id="ProtNLM"/>
    </source>
</evidence>